<dbReference type="PROSITE" id="PS51257">
    <property type="entry name" value="PROKAR_LIPOPROTEIN"/>
    <property type="match status" value="1"/>
</dbReference>
<dbReference type="PIRSF" id="PIRSF028160">
    <property type="entry name" value="UCP028160"/>
    <property type="match status" value="1"/>
</dbReference>
<feature type="signal peptide" evidence="1">
    <location>
        <begin position="1"/>
        <end position="23"/>
    </location>
</feature>
<evidence type="ECO:0000256" key="1">
    <source>
        <dbReference type="SAM" id="SignalP"/>
    </source>
</evidence>
<feature type="chain" id="PRO_5011917387" evidence="1">
    <location>
        <begin position="24"/>
        <end position="229"/>
    </location>
</feature>
<evidence type="ECO:0000313" key="3">
    <source>
        <dbReference type="Proteomes" id="UP000256923"/>
    </source>
</evidence>
<dbReference type="InterPro" id="IPR010858">
    <property type="entry name" value="DUF1481"/>
</dbReference>
<sequence length="229" mass="26312">MKKILLSILFPLVLVGCSSSSHTPSLEQYSNYTSGQTMGDATSFYWYIERSASPNSAADYVASGDYGWYKTNYRWDEGTLRELKREGEQLQKKSLVPYSVHLRFNDAGEAIYQQYRVDGKILPLDEEQLSHYLQQAQYLISETKNKDNQGLELIQGVWDGEVFETCTGHEYTQMEFNQTLPSFVVSRLASLDNYIAFLGKIRNNRVYIEELLMLADENHGCVEKPQLLK</sequence>
<organism evidence="2 3">
    <name type="scientific">Vibrio anguillarum</name>
    <name type="common">Listonella anguillarum</name>
    <dbReference type="NCBI Taxonomy" id="55601"/>
    <lineage>
        <taxon>Bacteria</taxon>
        <taxon>Pseudomonadati</taxon>
        <taxon>Pseudomonadota</taxon>
        <taxon>Gammaproteobacteria</taxon>
        <taxon>Vibrionales</taxon>
        <taxon>Vibrionaceae</taxon>
        <taxon>Vibrio</taxon>
    </lineage>
</organism>
<dbReference type="Proteomes" id="UP000256923">
    <property type="component" value="Chromosome 1"/>
</dbReference>
<keyword evidence="1" id="KW-0732">Signal</keyword>
<accession>A0A289GDM8</accession>
<gene>
    <name evidence="2" type="ORF">DYL72_06335</name>
</gene>
<name>A0A289GDM8_VIBAN</name>
<evidence type="ECO:0000313" key="2">
    <source>
        <dbReference type="EMBL" id="AZS24721.1"/>
    </source>
</evidence>
<dbReference type="InterPro" id="IPR016872">
    <property type="entry name" value="UCP028160"/>
</dbReference>
<dbReference type="Pfam" id="PF07356">
    <property type="entry name" value="DUF1481"/>
    <property type="match status" value="1"/>
</dbReference>
<proteinExistence type="predicted"/>
<protein>
    <submittedName>
        <fullName evidence="2">DUF1481 domain-containing protein</fullName>
    </submittedName>
</protein>
<dbReference type="EMBL" id="CP034672">
    <property type="protein sequence ID" value="AZS24721.1"/>
    <property type="molecule type" value="Genomic_DNA"/>
</dbReference>
<dbReference type="AlphaFoldDB" id="A0A289GDM8"/>
<dbReference type="RefSeq" id="WP_019282250.1">
    <property type="nucleotide sequence ID" value="NZ_CP023054.1"/>
</dbReference>
<reference evidence="2 3" key="1">
    <citation type="submission" date="2018-12" db="EMBL/GenBank/DDBJ databases">
        <title>Characterization and Draft Genome of Vibrio anguillarum J360 Marine Pathogen Isolated from an Outbreak in Lumpfish (Cyclopterus lumpus).</title>
        <authorList>
            <person name="Vasquez J.I."/>
            <person name="Cao T."/>
            <person name="Chakraborty S."/>
            <person name="Gnanagobal H."/>
            <person name="Wescot J."/>
            <person name="Boyce D."/>
            <person name="Santander J."/>
        </authorList>
    </citation>
    <scope>NUCLEOTIDE SEQUENCE [LARGE SCALE GENOMIC DNA]</scope>
    <source>
        <strain evidence="2 3">J360</strain>
    </source>
</reference>